<dbReference type="InterPro" id="IPR003959">
    <property type="entry name" value="ATPase_AAA_core"/>
</dbReference>
<dbReference type="InterPro" id="IPR027417">
    <property type="entry name" value="P-loop_NTPase"/>
</dbReference>
<dbReference type="GO" id="GO:0005524">
    <property type="term" value="F:ATP binding"/>
    <property type="evidence" value="ECO:0007669"/>
    <property type="project" value="UniProtKB-KW"/>
</dbReference>
<dbReference type="GO" id="GO:0016887">
    <property type="term" value="F:ATP hydrolysis activity"/>
    <property type="evidence" value="ECO:0007669"/>
    <property type="project" value="InterPro"/>
</dbReference>
<sequence>MQFKEGEIMQPFADRFRPSKIEDMVGQSHIIGENKVMNRIIQSGNIPNMIFYGPPGTGKTTLANIIANATGKKYVKLNAVNCGVKEIKEVIESSKRENLFSFNGIILMLDEIQALNRKQQQSLLEVIEEGSVTLIASTADNPYFVIYKAILSRSVVFEFKPIEKEDVVEGLKNCVEKLKDNKTYTIGNVEDEALEHIARISNGDMRTAINRLELAFNLGINIATGVVDITLQNVLDSSTAKSLSYDRKGDDGYSILSAFHKSLRGSDVDAALHYLARLIKAEDMQNITRRLLCVASEDVGLAVPNAVSITYACVSSALQLGFPEARLPLAQATIYLAQCPKSNSVIDAIEKAMYDVENSDIGDIPDHLKDAHYAGAEKLGRGVEYKYPHNYPNHWIEQQYLPGELNGKTYYTPGENKNEKAYDSYWKQVKENRKNKSY</sequence>
<dbReference type="Pfam" id="PF16193">
    <property type="entry name" value="AAA_assoc_2"/>
    <property type="match status" value="1"/>
</dbReference>
<dbReference type="CDD" id="cd18139">
    <property type="entry name" value="HLD_clamp_RarA"/>
    <property type="match status" value="1"/>
</dbReference>
<dbReference type="GO" id="GO:0000731">
    <property type="term" value="P:DNA synthesis involved in DNA repair"/>
    <property type="evidence" value="ECO:0007669"/>
    <property type="project" value="TreeGrafter"/>
</dbReference>
<dbReference type="FunFam" id="1.20.272.10:FF:000001">
    <property type="entry name" value="Putative AAA family ATPase"/>
    <property type="match status" value="1"/>
</dbReference>
<dbReference type="eggNOG" id="COG2256">
    <property type="taxonomic scope" value="Bacteria"/>
</dbReference>
<comment type="caution">
    <text evidence="5">The sequence shown here is derived from an EMBL/GenBank/DDBJ whole genome shotgun (WGS) entry which is preliminary data.</text>
</comment>
<evidence type="ECO:0000313" key="6">
    <source>
        <dbReference type="Proteomes" id="UP000003178"/>
    </source>
</evidence>
<keyword evidence="2" id="KW-0547">Nucleotide-binding</keyword>
<dbReference type="Gene3D" id="1.10.8.60">
    <property type="match status" value="1"/>
</dbReference>
<reference evidence="5 6" key="1">
    <citation type="submission" date="2008-09" db="EMBL/GenBank/DDBJ databases">
        <authorList>
            <person name="Fulton L."/>
            <person name="Clifton S."/>
            <person name="Fulton B."/>
            <person name="Xu J."/>
            <person name="Minx P."/>
            <person name="Pepin K.H."/>
            <person name="Johnson M."/>
            <person name="Thiruvilangam P."/>
            <person name="Bhonagiri V."/>
            <person name="Nash W.E."/>
            <person name="Mardis E.R."/>
            <person name="Wilson R.K."/>
        </authorList>
    </citation>
    <scope>NUCLEOTIDE SEQUENCE [LARGE SCALE GENOMIC DNA]</scope>
    <source>
        <strain evidence="5 6">DSM 13275</strain>
    </source>
</reference>
<dbReference type="Gene3D" id="3.40.50.300">
    <property type="entry name" value="P-loop containing nucleotide triphosphate hydrolases"/>
    <property type="match status" value="1"/>
</dbReference>
<comment type="similarity">
    <text evidence="1">Belongs to the AAA ATPase family. RarA/MGS1/WRNIP1 subfamily.</text>
</comment>
<dbReference type="SUPFAM" id="SSF52540">
    <property type="entry name" value="P-loop containing nucleoside triphosphate hydrolases"/>
    <property type="match status" value="1"/>
</dbReference>
<gene>
    <name evidence="5" type="ORF">CLOHIR_01194</name>
</gene>
<dbReference type="GO" id="GO:0003677">
    <property type="term" value="F:DNA binding"/>
    <property type="evidence" value="ECO:0007669"/>
    <property type="project" value="InterPro"/>
</dbReference>
<dbReference type="Gene3D" id="1.20.272.10">
    <property type="match status" value="1"/>
</dbReference>
<dbReference type="GO" id="GO:0008047">
    <property type="term" value="F:enzyme activator activity"/>
    <property type="evidence" value="ECO:0007669"/>
    <property type="project" value="TreeGrafter"/>
</dbReference>
<dbReference type="Pfam" id="PF00004">
    <property type="entry name" value="AAA"/>
    <property type="match status" value="1"/>
</dbReference>
<dbReference type="Gene3D" id="1.10.3710.10">
    <property type="entry name" value="DNA polymerase III clamp loader subunits, C-terminal domain"/>
    <property type="match status" value="1"/>
</dbReference>
<feature type="domain" description="AAA+ ATPase" evidence="4">
    <location>
        <begin position="45"/>
        <end position="163"/>
    </location>
</feature>
<dbReference type="Proteomes" id="UP000003178">
    <property type="component" value="Unassembled WGS sequence"/>
</dbReference>
<name>B6FZ90_PEPHT</name>
<dbReference type="SMART" id="SM00382">
    <property type="entry name" value="AAA"/>
    <property type="match status" value="1"/>
</dbReference>
<keyword evidence="3" id="KW-0067">ATP-binding</keyword>
<dbReference type="AlphaFoldDB" id="B6FZ90"/>
<evidence type="ECO:0000259" key="4">
    <source>
        <dbReference type="SMART" id="SM00382"/>
    </source>
</evidence>
<dbReference type="HOGENOM" id="CLU_017985_0_3_9"/>
<dbReference type="GO" id="GO:0017116">
    <property type="term" value="F:single-stranded DNA helicase activity"/>
    <property type="evidence" value="ECO:0007669"/>
    <property type="project" value="TreeGrafter"/>
</dbReference>
<dbReference type="CDD" id="cd00009">
    <property type="entry name" value="AAA"/>
    <property type="match status" value="1"/>
</dbReference>
<protein>
    <submittedName>
        <fullName evidence="5">Recombination factor protein RarA</fullName>
    </submittedName>
</protein>
<dbReference type="InterPro" id="IPR051314">
    <property type="entry name" value="AAA_ATPase_RarA/MGS1/WRNIP1"/>
</dbReference>
<proteinExistence type="inferred from homology"/>
<dbReference type="STRING" id="500633.CLOHIR_01194"/>
<dbReference type="PANTHER" id="PTHR13779">
    <property type="entry name" value="WERNER HELICASE-INTERACTING PROTEIN 1 FAMILY MEMBER"/>
    <property type="match status" value="1"/>
</dbReference>
<dbReference type="PANTHER" id="PTHR13779:SF7">
    <property type="entry name" value="ATPASE WRNIP1"/>
    <property type="match status" value="1"/>
</dbReference>
<evidence type="ECO:0000313" key="5">
    <source>
        <dbReference type="EMBL" id="EEA85153.1"/>
    </source>
</evidence>
<keyword evidence="6" id="KW-1185">Reference proteome</keyword>
<dbReference type="InterPro" id="IPR008921">
    <property type="entry name" value="DNA_pol3_clamp-load_cplx_C"/>
</dbReference>
<evidence type="ECO:0000256" key="1">
    <source>
        <dbReference type="ARBA" id="ARBA00008959"/>
    </source>
</evidence>
<evidence type="ECO:0000256" key="2">
    <source>
        <dbReference type="ARBA" id="ARBA00022741"/>
    </source>
</evidence>
<accession>B6FZ90</accession>
<dbReference type="EMBL" id="ABWP01000050">
    <property type="protein sequence ID" value="EEA85153.1"/>
    <property type="molecule type" value="Genomic_DNA"/>
</dbReference>
<dbReference type="InterPro" id="IPR021886">
    <property type="entry name" value="MgsA_C"/>
</dbReference>
<dbReference type="SUPFAM" id="SSF48019">
    <property type="entry name" value="post-AAA+ oligomerization domain-like"/>
    <property type="match status" value="1"/>
</dbReference>
<dbReference type="GO" id="GO:0006261">
    <property type="term" value="P:DNA-templated DNA replication"/>
    <property type="evidence" value="ECO:0007669"/>
    <property type="project" value="TreeGrafter"/>
</dbReference>
<dbReference type="Pfam" id="PF12002">
    <property type="entry name" value="MgsA_C"/>
    <property type="match status" value="1"/>
</dbReference>
<evidence type="ECO:0000256" key="3">
    <source>
        <dbReference type="ARBA" id="ARBA00022840"/>
    </source>
</evidence>
<organism evidence="5 6">
    <name type="scientific">Peptacetobacter hiranonis (strain DSM 13275 / JCM 10541 / KCTC 15199 / TO-931)</name>
    <name type="common">Clostridium hiranonis</name>
    <dbReference type="NCBI Taxonomy" id="500633"/>
    <lineage>
        <taxon>Bacteria</taxon>
        <taxon>Bacillati</taxon>
        <taxon>Bacillota</taxon>
        <taxon>Clostridia</taxon>
        <taxon>Peptostreptococcales</taxon>
        <taxon>Peptostreptococcaceae</taxon>
        <taxon>Peptacetobacter</taxon>
    </lineage>
</organism>
<reference evidence="5 6" key="2">
    <citation type="submission" date="2008-10" db="EMBL/GenBank/DDBJ databases">
        <title>Draft genome sequence of Clostridium hiranonis (DSM 13275).</title>
        <authorList>
            <person name="Sudarsanam P."/>
            <person name="Ley R."/>
            <person name="Guruge J."/>
            <person name="Turnbaugh P.J."/>
            <person name="Mahowald M."/>
            <person name="Liep D."/>
            <person name="Gordon J."/>
        </authorList>
    </citation>
    <scope>NUCLEOTIDE SEQUENCE [LARGE SCALE GENOMIC DNA]</scope>
    <source>
        <strain evidence="5 6">DSM 13275</strain>
    </source>
</reference>
<dbReference type="InterPro" id="IPR003593">
    <property type="entry name" value="AAA+_ATPase"/>
</dbReference>
<dbReference type="InterPro" id="IPR032423">
    <property type="entry name" value="AAA_assoc_2"/>
</dbReference>
<dbReference type="FunFam" id="1.10.3710.10:FF:000003">
    <property type="entry name" value="ATPase, AAA family protein"/>
    <property type="match status" value="1"/>
</dbReference>